<dbReference type="Gene3D" id="3.40.50.10330">
    <property type="entry name" value="Probable inorganic polyphosphate/atp-NAD kinase, domain 1"/>
    <property type="match status" value="1"/>
</dbReference>
<organism evidence="3 4">
    <name type="scientific">Boudabousia tangfeifanii</name>
    <dbReference type="NCBI Taxonomy" id="1912795"/>
    <lineage>
        <taxon>Bacteria</taxon>
        <taxon>Bacillati</taxon>
        <taxon>Actinomycetota</taxon>
        <taxon>Actinomycetes</taxon>
        <taxon>Actinomycetales</taxon>
        <taxon>Actinomycetaceae</taxon>
        <taxon>Boudabousia</taxon>
    </lineage>
</organism>
<dbReference type="GO" id="GO:0019242">
    <property type="term" value="P:methylglyoxal biosynthetic process"/>
    <property type="evidence" value="ECO:0007669"/>
    <property type="project" value="InterPro"/>
</dbReference>
<dbReference type="Gene3D" id="2.60.200.40">
    <property type="match status" value="1"/>
</dbReference>
<keyword evidence="1" id="KW-0472">Membrane</keyword>
<dbReference type="SMART" id="SM00046">
    <property type="entry name" value="DAGKc"/>
    <property type="match status" value="1"/>
</dbReference>
<dbReference type="InterPro" id="IPR017438">
    <property type="entry name" value="ATP-NAD_kinase_N"/>
</dbReference>
<reference evidence="3 4" key="1">
    <citation type="submission" date="2016-10" db="EMBL/GenBank/DDBJ databases">
        <title>Actinomyces aegypiusis sp. nov., isolated from the Aegypius monachus in Qinghai Tibet Plateau China.</title>
        <authorList>
            <person name="Wang Y."/>
        </authorList>
    </citation>
    <scope>NUCLEOTIDE SEQUENCE [LARGE SCALE GENOMIC DNA]</scope>
    <source>
        <strain evidence="3 4">VUL4_3</strain>
    </source>
</reference>
<evidence type="ECO:0000256" key="1">
    <source>
        <dbReference type="SAM" id="Phobius"/>
    </source>
</evidence>
<dbReference type="GO" id="GO:0016301">
    <property type="term" value="F:kinase activity"/>
    <property type="evidence" value="ECO:0007669"/>
    <property type="project" value="InterPro"/>
</dbReference>
<dbReference type="AlphaFoldDB" id="A0A1D9MIK6"/>
<dbReference type="PANTHER" id="PTHR30492:SF0">
    <property type="entry name" value="METHYLGLYOXAL SYNTHASE"/>
    <property type="match status" value="1"/>
</dbReference>
<sequence>MDWFQLVLWILVLASLGVVIFLGTWGVDHAGKLGHILDTVSPEEHHADGSPVESAYVIFNPVKIEDQDLFERTCRESARHGGYHQVKFIATTEEDPGTKQAKQALAEGAKRIVAAGGDGTIRMVAGAIANSGIPMGLIPLGTGNLYARNLELPTDDLKKAIEIAFTTEPQSMDLAWIRTNQDDLGKENSTEIPPHSEVELGSEQPFLVIAGLGFDGAMMADTNDTLKDKIGWGAYVAAGIKNAFGKRLHVHIQRDDAEKWSDLKVRTLLIANCGGLPGMILIPDAKPNDSKLDIAALDVKRGVFGWASLGTKLFARNIGIDLKDHQFDAGSITYRQAKKVRVATESPQQVQIDGDPAGTATVIEVEIDAKALLVAAPQKSEEQ</sequence>
<feature type="transmembrane region" description="Helical" evidence="1">
    <location>
        <begin position="6"/>
        <end position="27"/>
    </location>
</feature>
<dbReference type="Pfam" id="PF00781">
    <property type="entry name" value="DAGK_cat"/>
    <property type="match status" value="1"/>
</dbReference>
<accession>A0A1D9MIK6</accession>
<keyword evidence="4" id="KW-1185">Reference proteome</keyword>
<dbReference type="EMBL" id="CP017812">
    <property type="protein sequence ID" value="AOZ72112.1"/>
    <property type="molecule type" value="Genomic_DNA"/>
</dbReference>
<dbReference type="GO" id="GO:0008929">
    <property type="term" value="F:methylglyoxal synthase activity"/>
    <property type="evidence" value="ECO:0007669"/>
    <property type="project" value="InterPro"/>
</dbReference>
<gene>
    <name evidence="3" type="ORF">BK816_01370</name>
</gene>
<feature type="domain" description="DAGKc" evidence="2">
    <location>
        <begin position="50"/>
        <end position="181"/>
    </location>
</feature>
<dbReference type="SUPFAM" id="SSF111331">
    <property type="entry name" value="NAD kinase/diacylglycerol kinase-like"/>
    <property type="match status" value="1"/>
</dbReference>
<keyword evidence="1" id="KW-1133">Transmembrane helix</keyword>
<name>A0A1D9MIK6_9ACTO</name>
<protein>
    <recommendedName>
        <fullName evidence="2">DAGKc domain-containing protein</fullName>
    </recommendedName>
</protein>
<dbReference type="PANTHER" id="PTHR30492">
    <property type="entry name" value="METHYLGLYOXAL SYNTHASE"/>
    <property type="match status" value="1"/>
</dbReference>
<evidence type="ECO:0000313" key="3">
    <source>
        <dbReference type="EMBL" id="AOZ72112.1"/>
    </source>
</evidence>
<dbReference type="STRING" id="1912795.BK816_01370"/>
<dbReference type="GO" id="GO:0005829">
    <property type="term" value="C:cytosol"/>
    <property type="evidence" value="ECO:0007669"/>
    <property type="project" value="TreeGrafter"/>
</dbReference>
<dbReference type="InterPro" id="IPR004363">
    <property type="entry name" value="Methylgl_synth"/>
</dbReference>
<evidence type="ECO:0000259" key="2">
    <source>
        <dbReference type="PROSITE" id="PS50146"/>
    </source>
</evidence>
<dbReference type="PROSITE" id="PS50146">
    <property type="entry name" value="DAGK"/>
    <property type="match status" value="1"/>
</dbReference>
<dbReference type="InterPro" id="IPR001206">
    <property type="entry name" value="Diacylglycerol_kinase_cat_dom"/>
</dbReference>
<proteinExistence type="predicted"/>
<dbReference type="KEGG" id="avu:BK816_01370"/>
<keyword evidence="1" id="KW-0812">Transmembrane</keyword>
<dbReference type="RefSeq" id="WP_071163578.1">
    <property type="nucleotide sequence ID" value="NZ_CP017812.1"/>
</dbReference>
<dbReference type="Proteomes" id="UP000176288">
    <property type="component" value="Chromosome"/>
</dbReference>
<dbReference type="InterPro" id="IPR016064">
    <property type="entry name" value="NAD/diacylglycerol_kinase_sf"/>
</dbReference>
<dbReference type="OrthoDB" id="3171056at2"/>
<evidence type="ECO:0000313" key="4">
    <source>
        <dbReference type="Proteomes" id="UP000176288"/>
    </source>
</evidence>